<dbReference type="EMBL" id="VSSQ01000190">
    <property type="protein sequence ID" value="MPL84484.1"/>
    <property type="molecule type" value="Genomic_DNA"/>
</dbReference>
<evidence type="ECO:0000313" key="2">
    <source>
        <dbReference type="EMBL" id="MPL84484.1"/>
    </source>
</evidence>
<accession>A0A644UZW9</accession>
<sequence>MRPVRAEGAAPPRAFRSVTPGRGRGAAPSGLRPFTPGIFQAIGSGRGLWSGGGQACARDPRPCACASGVRRLKRSTGAFHRGARTRPERGSPHPFRGIGAGARGEHHRLAAVDEGAVVDMGVDRAGEHLRLDVTAKAHVILGRLRMGDAHRVLLDDRALVEIGGDVMRRRANELHAALIGLLVGVRALEARQERVMDVDDPARHLGAQRIREDLHVARQHHELGAGLVDHGEQLGLGLGLVLLRHPDVVEGDVVVHHHLLIGQVVRDHADDLDRQRADARPVEQVVQAMAEVRHHQQHLHLARLIVQRPVHAEGLGDRGEARHERLAAGAGLRVDADAHEEGAALHVVVLVRVGDVASLLGQESRDRCDDAAGRLAGHRKHVGSHSRVLRWALAGVLGAISPAARPRASRDATRRARKAARVVSQTRRGFPIVERGGRARGACAGGRRRLPFGGRGARAAMECGCRRLCERLPVGEP</sequence>
<comment type="caution">
    <text evidence="2">The sequence shown here is derived from an EMBL/GenBank/DDBJ whole genome shotgun (WGS) entry which is preliminary data.</text>
</comment>
<gene>
    <name evidence="2" type="ORF">SDC9_30449</name>
</gene>
<protein>
    <submittedName>
        <fullName evidence="2">Uncharacterized protein</fullName>
    </submittedName>
</protein>
<reference evidence="2" key="1">
    <citation type="submission" date="2019-08" db="EMBL/GenBank/DDBJ databases">
        <authorList>
            <person name="Kucharzyk K."/>
            <person name="Murdoch R.W."/>
            <person name="Higgins S."/>
            <person name="Loffler F."/>
        </authorList>
    </citation>
    <scope>NUCLEOTIDE SEQUENCE</scope>
</reference>
<proteinExistence type="predicted"/>
<evidence type="ECO:0000256" key="1">
    <source>
        <dbReference type="SAM" id="MobiDB-lite"/>
    </source>
</evidence>
<organism evidence="2">
    <name type="scientific">bioreactor metagenome</name>
    <dbReference type="NCBI Taxonomy" id="1076179"/>
    <lineage>
        <taxon>unclassified sequences</taxon>
        <taxon>metagenomes</taxon>
        <taxon>ecological metagenomes</taxon>
    </lineage>
</organism>
<dbReference type="AlphaFoldDB" id="A0A644UZW9"/>
<name>A0A644UZW9_9ZZZZ</name>
<feature type="region of interest" description="Disordered" evidence="1">
    <location>
        <begin position="76"/>
        <end position="101"/>
    </location>
</feature>
<feature type="region of interest" description="Disordered" evidence="1">
    <location>
        <begin position="1"/>
        <end position="34"/>
    </location>
</feature>